<sequence length="231" mass="26271">MEHNVKLTLTNGEKLHDPMSLLWDKPAKKWILENKSGMGRLGRSIGRWNPIGRKVRMDTFLELVWQTNSFNALRTLLNELDYGLAGAAIVGDVSWWLINLAQMVYLMSGYFPESMDWVFQICVQVSYELPAVDTNGFSWFQRRRKAMLKDKLIYFKLFSVRVSNELGAGHPKAAKFSVVIAVSTSALLGLLFMAIIFGGRTYLPKLFTDEPDVVKETSRLGHLLGATIFYK</sequence>
<keyword evidence="4" id="KW-1185">Reference proteome</keyword>
<dbReference type="Pfam" id="PF01554">
    <property type="entry name" value="MatE"/>
    <property type="match status" value="1"/>
</dbReference>
<dbReference type="PANTHER" id="PTHR11206">
    <property type="entry name" value="MULTIDRUG RESISTANCE PROTEIN"/>
    <property type="match status" value="1"/>
</dbReference>
<evidence type="ECO:0000313" key="3">
    <source>
        <dbReference type="EMBL" id="KAG0446821.1"/>
    </source>
</evidence>
<feature type="transmembrane region" description="Helical" evidence="2">
    <location>
        <begin position="176"/>
        <end position="197"/>
    </location>
</feature>
<accession>A0A835P7A3</accession>
<dbReference type="InterPro" id="IPR002528">
    <property type="entry name" value="MATE_fam"/>
</dbReference>
<comment type="caution">
    <text evidence="3">The sequence shown here is derived from an EMBL/GenBank/DDBJ whole genome shotgun (WGS) entry which is preliminary data.</text>
</comment>
<evidence type="ECO:0000313" key="4">
    <source>
        <dbReference type="Proteomes" id="UP000636800"/>
    </source>
</evidence>
<dbReference type="GO" id="GO:0042910">
    <property type="term" value="F:xenobiotic transmembrane transporter activity"/>
    <property type="evidence" value="ECO:0007669"/>
    <property type="project" value="InterPro"/>
</dbReference>
<dbReference type="GO" id="GO:0016020">
    <property type="term" value="C:membrane"/>
    <property type="evidence" value="ECO:0007669"/>
    <property type="project" value="InterPro"/>
</dbReference>
<name>A0A835P7A3_VANPL</name>
<reference evidence="3 4" key="1">
    <citation type="journal article" date="2020" name="Nat. Food">
        <title>A phased Vanilla planifolia genome enables genetic improvement of flavour and production.</title>
        <authorList>
            <person name="Hasing T."/>
            <person name="Tang H."/>
            <person name="Brym M."/>
            <person name="Khazi F."/>
            <person name="Huang T."/>
            <person name="Chambers A.H."/>
        </authorList>
    </citation>
    <scope>NUCLEOTIDE SEQUENCE [LARGE SCALE GENOMIC DNA]</scope>
    <source>
        <tissue evidence="3">Leaf</tissue>
    </source>
</reference>
<evidence type="ECO:0000256" key="1">
    <source>
        <dbReference type="ARBA" id="ARBA00010199"/>
    </source>
</evidence>
<comment type="similarity">
    <text evidence="1">Belongs to the multi antimicrobial extrusion (MATE) (TC 2.A.66.1) family.</text>
</comment>
<protein>
    <submittedName>
        <fullName evidence="3">Uncharacterized protein</fullName>
    </submittedName>
</protein>
<dbReference type="AlphaFoldDB" id="A0A835P7A3"/>
<gene>
    <name evidence="3" type="ORF">HPP92_028660</name>
</gene>
<keyword evidence="2" id="KW-0812">Transmembrane</keyword>
<dbReference type="Proteomes" id="UP000636800">
    <property type="component" value="Unassembled WGS sequence"/>
</dbReference>
<evidence type="ECO:0000256" key="2">
    <source>
        <dbReference type="SAM" id="Phobius"/>
    </source>
</evidence>
<dbReference type="GO" id="GO:0015297">
    <property type="term" value="F:antiporter activity"/>
    <property type="evidence" value="ECO:0007669"/>
    <property type="project" value="InterPro"/>
</dbReference>
<dbReference type="EMBL" id="JADCNL010000543">
    <property type="protein sequence ID" value="KAG0446821.1"/>
    <property type="molecule type" value="Genomic_DNA"/>
</dbReference>
<keyword evidence="2" id="KW-1133">Transmembrane helix</keyword>
<keyword evidence="2" id="KW-0472">Membrane</keyword>
<proteinExistence type="inferred from homology"/>
<organism evidence="3 4">
    <name type="scientific">Vanilla planifolia</name>
    <name type="common">Vanilla</name>
    <dbReference type="NCBI Taxonomy" id="51239"/>
    <lineage>
        <taxon>Eukaryota</taxon>
        <taxon>Viridiplantae</taxon>
        <taxon>Streptophyta</taxon>
        <taxon>Embryophyta</taxon>
        <taxon>Tracheophyta</taxon>
        <taxon>Spermatophyta</taxon>
        <taxon>Magnoliopsida</taxon>
        <taxon>Liliopsida</taxon>
        <taxon>Asparagales</taxon>
        <taxon>Orchidaceae</taxon>
        <taxon>Vanilloideae</taxon>
        <taxon>Vanilleae</taxon>
        <taxon>Vanilla</taxon>
    </lineage>
</organism>